<dbReference type="PANTHER" id="PTHR21503:SF8">
    <property type="entry name" value="F-BOX ASSOCIATED DOMAIN-CONTAINING PROTEIN-RELATED"/>
    <property type="match status" value="1"/>
</dbReference>
<evidence type="ECO:0000313" key="3">
    <source>
        <dbReference type="Proteomes" id="UP000230233"/>
    </source>
</evidence>
<gene>
    <name evidence="2" type="ORF">B9Z55_026769</name>
</gene>
<comment type="caution">
    <text evidence="2">The sequence shown here is derived from an EMBL/GenBank/DDBJ whole genome shotgun (WGS) entry which is preliminary data.</text>
</comment>
<dbReference type="Pfam" id="PF07735">
    <property type="entry name" value="FBA_2"/>
    <property type="match status" value="1"/>
</dbReference>
<dbReference type="PANTHER" id="PTHR21503">
    <property type="entry name" value="F-BOX-CONTAINING HYPOTHETICAL PROTEIN C.ELEGANS"/>
    <property type="match status" value="1"/>
</dbReference>
<keyword evidence="3" id="KW-1185">Reference proteome</keyword>
<evidence type="ECO:0000313" key="2">
    <source>
        <dbReference type="EMBL" id="PIC14461.1"/>
    </source>
</evidence>
<feature type="domain" description="F-box" evidence="1">
    <location>
        <begin position="2"/>
        <end position="46"/>
    </location>
</feature>
<sequence length="355" mass="41517">MPFPILRTPFVVLSEIISLLEPNEIVTASLCSKKVKCLLTRHYQRRKPLGWRLYMIDYESTGRVDIVTSKDYERVTVISAKHISELNIRAYAFNTEFQFLYFEDRVIGSKMIADYVTDLFNLDIYGLEIDRYGMWAIDWINNQQEKMLVRFEFLQNVFFVYNSFGDEALDYALRNAPASNCCIFEEFVSDNFRFDGKLGPANHMLIGPYGHWVTLSNFVNFDVISIVVNRCSLSVSDIYSFIRHWRAGGSPRMTFLRLELGTATNFENFEEEFEVVETDISGEYSLSDFTNDYSRKNKHFVNGYSIQRNDGVKAVIHYDDNCHFVMMVCPGENLHDRINYSKENFDQHFLLHQNV</sequence>
<accession>A0A2G5SHV6</accession>
<dbReference type="EMBL" id="PDUG01000007">
    <property type="protein sequence ID" value="PIC14461.1"/>
    <property type="molecule type" value="Genomic_DNA"/>
</dbReference>
<dbReference type="InterPro" id="IPR001810">
    <property type="entry name" value="F-box_dom"/>
</dbReference>
<dbReference type="InterPro" id="IPR012885">
    <property type="entry name" value="F-box_Sdz-33"/>
</dbReference>
<dbReference type="PROSITE" id="PS50181">
    <property type="entry name" value="FBOX"/>
    <property type="match status" value="1"/>
</dbReference>
<dbReference type="Proteomes" id="UP000230233">
    <property type="component" value="Unassembled WGS sequence"/>
</dbReference>
<proteinExistence type="predicted"/>
<reference evidence="3" key="1">
    <citation type="submission" date="2017-10" db="EMBL/GenBank/DDBJ databases">
        <title>Rapid genome shrinkage in a self-fertile nematode reveals novel sperm competition proteins.</title>
        <authorList>
            <person name="Yin D."/>
            <person name="Schwarz E.M."/>
            <person name="Thomas C.G."/>
            <person name="Felde R.L."/>
            <person name="Korf I.F."/>
            <person name="Cutter A.D."/>
            <person name="Schartner C.M."/>
            <person name="Ralston E.J."/>
            <person name="Meyer B.J."/>
            <person name="Haag E.S."/>
        </authorList>
    </citation>
    <scope>NUCLEOTIDE SEQUENCE [LARGE SCALE GENOMIC DNA]</scope>
    <source>
        <strain evidence="3">JU1422</strain>
    </source>
</reference>
<protein>
    <recommendedName>
        <fullName evidence="1">F-box domain-containing protein</fullName>
    </recommendedName>
</protein>
<dbReference type="AlphaFoldDB" id="A0A2G5SHV6"/>
<organism evidence="2 3">
    <name type="scientific">Caenorhabditis nigoni</name>
    <dbReference type="NCBI Taxonomy" id="1611254"/>
    <lineage>
        <taxon>Eukaryota</taxon>
        <taxon>Metazoa</taxon>
        <taxon>Ecdysozoa</taxon>
        <taxon>Nematoda</taxon>
        <taxon>Chromadorea</taxon>
        <taxon>Rhabditida</taxon>
        <taxon>Rhabditina</taxon>
        <taxon>Rhabditomorpha</taxon>
        <taxon>Rhabditoidea</taxon>
        <taxon>Rhabditidae</taxon>
        <taxon>Peloderinae</taxon>
        <taxon>Caenorhabditis</taxon>
    </lineage>
</organism>
<evidence type="ECO:0000259" key="1">
    <source>
        <dbReference type="PROSITE" id="PS50181"/>
    </source>
</evidence>
<name>A0A2G5SHV6_9PELO</name>